<reference evidence="3" key="1">
    <citation type="journal article" date="2014" name="Int. J. Syst. Evol. Microbiol.">
        <title>Complete genome sequence of Corynebacterium casei LMG S-19264T (=DSM 44701T), isolated from a smear-ripened cheese.</title>
        <authorList>
            <consortium name="US DOE Joint Genome Institute (JGI-PGF)"/>
            <person name="Walter F."/>
            <person name="Albersmeier A."/>
            <person name="Kalinowski J."/>
            <person name="Ruckert C."/>
        </authorList>
    </citation>
    <scope>NUCLEOTIDE SEQUENCE</scope>
    <source>
        <strain evidence="3">VKM B-1513</strain>
    </source>
</reference>
<protein>
    <recommendedName>
        <fullName evidence="2">Xaa-Pro dipeptidyl-peptidase-like domain-containing protein</fullName>
    </recommendedName>
</protein>
<proteinExistence type="predicted"/>
<evidence type="ECO:0000313" key="3">
    <source>
        <dbReference type="EMBL" id="GLK52068.1"/>
    </source>
</evidence>
<evidence type="ECO:0000256" key="1">
    <source>
        <dbReference type="SAM" id="SignalP"/>
    </source>
</evidence>
<evidence type="ECO:0000259" key="2">
    <source>
        <dbReference type="Pfam" id="PF02129"/>
    </source>
</evidence>
<comment type="caution">
    <text evidence="3">The sequence shown here is derived from an EMBL/GenBank/DDBJ whole genome shotgun (WGS) entry which is preliminary data.</text>
</comment>
<feature type="signal peptide" evidence="1">
    <location>
        <begin position="1"/>
        <end position="28"/>
    </location>
</feature>
<organism evidence="3 4">
    <name type="scientific">Maricaulis virginensis</name>
    <dbReference type="NCBI Taxonomy" id="144022"/>
    <lineage>
        <taxon>Bacteria</taxon>
        <taxon>Pseudomonadati</taxon>
        <taxon>Pseudomonadota</taxon>
        <taxon>Alphaproteobacteria</taxon>
        <taxon>Maricaulales</taxon>
        <taxon>Maricaulaceae</taxon>
        <taxon>Maricaulis</taxon>
    </lineage>
</organism>
<keyword evidence="1" id="KW-0732">Signal</keyword>
<dbReference type="GO" id="GO:0052689">
    <property type="term" value="F:carboxylic ester hydrolase activity"/>
    <property type="evidence" value="ECO:0007669"/>
    <property type="project" value="TreeGrafter"/>
</dbReference>
<dbReference type="SUPFAM" id="SSF53474">
    <property type="entry name" value="alpha/beta-Hydrolases"/>
    <property type="match status" value="1"/>
</dbReference>
<dbReference type="EMBL" id="BSFE01000003">
    <property type="protein sequence ID" value="GLK52068.1"/>
    <property type="molecule type" value="Genomic_DNA"/>
</dbReference>
<dbReference type="Proteomes" id="UP001143486">
    <property type="component" value="Unassembled WGS sequence"/>
</dbReference>
<evidence type="ECO:0000313" key="4">
    <source>
        <dbReference type="Proteomes" id="UP001143486"/>
    </source>
</evidence>
<keyword evidence="4" id="KW-1185">Reference proteome</keyword>
<dbReference type="Gene3D" id="3.40.50.1820">
    <property type="entry name" value="alpha/beta hydrolase"/>
    <property type="match status" value="1"/>
</dbReference>
<feature type="domain" description="Xaa-Pro dipeptidyl-peptidase-like" evidence="2">
    <location>
        <begin position="46"/>
        <end position="157"/>
    </location>
</feature>
<feature type="chain" id="PRO_5040925398" description="Xaa-Pro dipeptidyl-peptidase-like domain-containing protein" evidence="1">
    <location>
        <begin position="29"/>
        <end position="308"/>
    </location>
</feature>
<dbReference type="RefSeq" id="WP_271186432.1">
    <property type="nucleotide sequence ID" value="NZ_BSFE01000003.1"/>
</dbReference>
<dbReference type="PANTHER" id="PTHR43265:SF1">
    <property type="entry name" value="ESTERASE ESTD"/>
    <property type="match status" value="1"/>
</dbReference>
<gene>
    <name evidence="3" type="ORF">GCM10017621_15760</name>
</gene>
<dbReference type="Pfam" id="PF02129">
    <property type="entry name" value="Peptidase_S15"/>
    <property type="match status" value="1"/>
</dbReference>
<dbReference type="InterPro" id="IPR029058">
    <property type="entry name" value="AB_hydrolase_fold"/>
</dbReference>
<sequence>MRNTPGWRKTVCLFVATLVLVAGSPAHASPLSEAETVRVTIPAGDVELGATLYRPAGASGELPAIVTAHGSAATTRDGVGFYTNAALAMGFAVLSFDKRGTGESTGEYERFSVETSDRVFHDLAWDVAHSVQWLAGQDGIDETRIGLFGGSQAGWIMPLADSLLRENTEIEIGFIIIGEGVSVSAGAEAAHEAALMQSVGARDTITRTDMLTAEAAAIAFEGEPGFDPAPVLDDSDTPTLWFFGLSDGVIPVLPSIDLIGARIENGETHHTVHILPFGDHNFTNTVTGERYDIAAISRDWLVSIGVLE</sequence>
<reference evidence="3" key="2">
    <citation type="submission" date="2023-01" db="EMBL/GenBank/DDBJ databases">
        <authorList>
            <person name="Sun Q."/>
            <person name="Evtushenko L."/>
        </authorList>
    </citation>
    <scope>NUCLEOTIDE SEQUENCE</scope>
    <source>
        <strain evidence="3">VKM B-1513</strain>
    </source>
</reference>
<dbReference type="InterPro" id="IPR053145">
    <property type="entry name" value="AB_hydrolase_Est10"/>
</dbReference>
<dbReference type="InterPro" id="IPR000383">
    <property type="entry name" value="Xaa-Pro-like_dom"/>
</dbReference>
<accession>A0A9W6IKQ8</accession>
<dbReference type="PANTHER" id="PTHR43265">
    <property type="entry name" value="ESTERASE ESTD"/>
    <property type="match status" value="1"/>
</dbReference>
<name>A0A9W6IKQ8_9PROT</name>
<dbReference type="AlphaFoldDB" id="A0A9W6IKQ8"/>